<keyword evidence="4" id="KW-1185">Reference proteome</keyword>
<dbReference type="EMBL" id="FWXH01000003">
    <property type="protein sequence ID" value="SMC22174.1"/>
    <property type="molecule type" value="Genomic_DNA"/>
</dbReference>
<evidence type="ECO:0000259" key="2">
    <source>
        <dbReference type="Pfam" id="PF07859"/>
    </source>
</evidence>
<dbReference type="PANTHER" id="PTHR48081:SF8">
    <property type="entry name" value="ALPHA_BETA HYDROLASE FOLD-3 DOMAIN-CONTAINING PROTEIN-RELATED"/>
    <property type="match status" value="1"/>
</dbReference>
<dbReference type="InterPro" id="IPR029058">
    <property type="entry name" value="AB_hydrolase_fold"/>
</dbReference>
<dbReference type="InterPro" id="IPR050300">
    <property type="entry name" value="GDXG_lipolytic_enzyme"/>
</dbReference>
<dbReference type="SUPFAM" id="SSF53474">
    <property type="entry name" value="alpha/beta-Hydrolases"/>
    <property type="match status" value="1"/>
</dbReference>
<dbReference type="Gene3D" id="3.40.50.1820">
    <property type="entry name" value="alpha/beta hydrolase"/>
    <property type="match status" value="1"/>
</dbReference>
<accession>A0A1W1XEG8</accession>
<dbReference type="AlphaFoldDB" id="A0A1W1XEG8"/>
<gene>
    <name evidence="3" type="ORF">SAMN02745134_01571</name>
</gene>
<dbReference type="PANTHER" id="PTHR48081">
    <property type="entry name" value="AB HYDROLASE SUPERFAMILY PROTEIN C4A8.06C"/>
    <property type="match status" value="1"/>
</dbReference>
<keyword evidence="1" id="KW-0378">Hydrolase</keyword>
<dbReference type="InterPro" id="IPR013094">
    <property type="entry name" value="AB_hydrolase_3"/>
</dbReference>
<organism evidence="3 4">
    <name type="scientific">Clostridium acidisoli DSM 12555</name>
    <dbReference type="NCBI Taxonomy" id="1121291"/>
    <lineage>
        <taxon>Bacteria</taxon>
        <taxon>Bacillati</taxon>
        <taxon>Bacillota</taxon>
        <taxon>Clostridia</taxon>
        <taxon>Eubacteriales</taxon>
        <taxon>Clostridiaceae</taxon>
        <taxon>Clostridium</taxon>
    </lineage>
</organism>
<dbReference type="Pfam" id="PF07859">
    <property type="entry name" value="Abhydrolase_3"/>
    <property type="match status" value="1"/>
</dbReference>
<dbReference type="GO" id="GO:0016787">
    <property type="term" value="F:hydrolase activity"/>
    <property type="evidence" value="ECO:0007669"/>
    <property type="project" value="UniProtKB-KW"/>
</dbReference>
<proteinExistence type="predicted"/>
<name>A0A1W1XEG8_9CLOT</name>
<dbReference type="STRING" id="1121291.SAMN02745134_01571"/>
<evidence type="ECO:0000313" key="3">
    <source>
        <dbReference type="EMBL" id="SMC22174.1"/>
    </source>
</evidence>
<evidence type="ECO:0000313" key="4">
    <source>
        <dbReference type="Proteomes" id="UP000192468"/>
    </source>
</evidence>
<reference evidence="3 4" key="1">
    <citation type="submission" date="2017-04" db="EMBL/GenBank/DDBJ databases">
        <authorList>
            <person name="Afonso C.L."/>
            <person name="Miller P.J."/>
            <person name="Scott M.A."/>
            <person name="Spackman E."/>
            <person name="Goraichik I."/>
            <person name="Dimitrov K.M."/>
            <person name="Suarez D.L."/>
            <person name="Swayne D.E."/>
        </authorList>
    </citation>
    <scope>NUCLEOTIDE SEQUENCE [LARGE SCALE GENOMIC DNA]</scope>
    <source>
        <strain evidence="3 4">DSM 12555</strain>
    </source>
</reference>
<dbReference type="Proteomes" id="UP000192468">
    <property type="component" value="Unassembled WGS sequence"/>
</dbReference>
<sequence>MSLPTKELLLKVQKINHRRSFKIPNGKQYQYKDIVFLDRFHCLKISENTEKSQKAILFLYGGGMILSPHGSNIKFAARVGKRSKSDIWFPYYPLCIENSIDMLYNMLFEVYKRMLKEYDAENISFLGFSSGAALSIGLCQYNHEQNNFLPIPKQIIACSPGCVPLSEEETAKMRNLSEKDIIVDAGFMLHMKDIMTHGKDIPKYMLSGARGDFTDMPEIHFYYGTDEVLYAEADYFERACKKHGVTYHMHIGNGMCHCYPMMPFIPEAKRALNEIIQILL</sequence>
<dbReference type="RefSeq" id="WP_207651876.1">
    <property type="nucleotide sequence ID" value="NZ_FWXH01000003.1"/>
</dbReference>
<evidence type="ECO:0000256" key="1">
    <source>
        <dbReference type="ARBA" id="ARBA00022801"/>
    </source>
</evidence>
<feature type="domain" description="Alpha/beta hydrolase fold-3" evidence="2">
    <location>
        <begin position="56"/>
        <end position="260"/>
    </location>
</feature>
<protein>
    <submittedName>
        <fullName evidence="3">Acetyl esterase/lipase</fullName>
    </submittedName>
</protein>